<dbReference type="SUPFAM" id="SSF109604">
    <property type="entry name" value="HD-domain/PDEase-like"/>
    <property type="match status" value="1"/>
</dbReference>
<dbReference type="Gene3D" id="1.10.3210.10">
    <property type="entry name" value="Hypothetical protein af1432"/>
    <property type="match status" value="1"/>
</dbReference>
<feature type="transmembrane region" description="Helical" evidence="1">
    <location>
        <begin position="262"/>
        <end position="285"/>
    </location>
</feature>
<reference evidence="3 4" key="1">
    <citation type="submission" date="2016-11" db="EMBL/GenBank/DDBJ databases">
        <authorList>
            <person name="Jaros S."/>
            <person name="Januszkiewicz K."/>
            <person name="Wedrychowicz H."/>
        </authorList>
    </citation>
    <scope>NUCLEOTIDE SEQUENCE [LARGE SCALE GENOMIC DNA]</scope>
    <source>
        <strain evidence="3 4">DSM 21864</strain>
    </source>
</reference>
<feature type="transmembrane region" description="Helical" evidence="1">
    <location>
        <begin position="349"/>
        <end position="373"/>
    </location>
</feature>
<dbReference type="OrthoDB" id="9806952at2"/>
<feature type="transmembrane region" description="Helical" evidence="1">
    <location>
        <begin position="297"/>
        <end position="314"/>
    </location>
</feature>
<dbReference type="EMBL" id="FQZO01000001">
    <property type="protein sequence ID" value="SHI62794.1"/>
    <property type="molecule type" value="Genomic_DNA"/>
</dbReference>
<dbReference type="Proteomes" id="UP000184080">
    <property type="component" value="Unassembled WGS sequence"/>
</dbReference>
<accession>A0A1M6CPR7</accession>
<dbReference type="PANTHER" id="PTHR36442">
    <property type="entry name" value="CYCLIC-DI-AMP PHOSPHODIESTERASE PGPH"/>
    <property type="match status" value="1"/>
</dbReference>
<dbReference type="InterPro" id="IPR006675">
    <property type="entry name" value="HDIG_dom"/>
</dbReference>
<dbReference type="Pfam" id="PF07698">
    <property type="entry name" value="7TM-7TMR_HD"/>
    <property type="match status" value="1"/>
</dbReference>
<dbReference type="NCBIfam" id="TIGR00277">
    <property type="entry name" value="HDIG"/>
    <property type="match status" value="1"/>
</dbReference>
<sequence length="682" mass="76827">MKIMDIFKIKKFKKSQRIFIISIAFLLTFTILMTALITKKYSYSEGEIAKSDIKATKDVVDKYLTDAATKKKVNDVPNQYTERIEVGKQAVENVSVLMQKIIIAKDAPGEDNQKAANVKSETGTNLTDEEILVLLKLSREDIKSFQGEVVGVLNDVYKGKIEENKPEDIKSAQMIVDARFSTSRFSKSLREIGKTLAYGQLKPNLFLDKEKTEELKKEASNDINPIMVKKDQIIVKEGEPINARQIMLLNDLGLLNNSGLDWYTYLALGILVGLILFLQFYYLYYYYKDTFYDNGKLILICIVNITSLVLARSLSIISPFLIPLACAPMLLTLLLNYKISVIISILNCVLISGVVTFNLEITLLALISTILGATFLRKMQQRNDIMIFTLYMGIINCILIFTISMLTSNNIIEILKNTALTFLGSILSGVLTIGFLPFFETTFDIVTTVKLLELSNPNHPLLKKILMEAPGTYHHSVLVANLAELAAEEVGGNPVLARIAAYYHDVGKTKRPLFFKENQMGRENPHNKISPNLSTLIIISHVKDGLEMAKEYNLPKVIQDVIEQHHGTTLVKYFYITMKNTAEKPEEIKEEDFRYPGPIPSSKESAIIMLADSVEAAVRSINEPTKGKIEEMVNNIIKDKLGSGQLNDCDLTLKDLDKIRKSFLKTLNGIYHSRIEYPSLKQ</sequence>
<evidence type="ECO:0000259" key="2">
    <source>
        <dbReference type="SMART" id="SM00471"/>
    </source>
</evidence>
<dbReference type="InterPro" id="IPR052722">
    <property type="entry name" value="PgpH_phosphodiesterase"/>
</dbReference>
<dbReference type="InterPro" id="IPR011621">
    <property type="entry name" value="Metal-dep_PHydrolase_7TM_intra"/>
</dbReference>
<dbReference type="InterPro" id="IPR006674">
    <property type="entry name" value="HD_domain"/>
</dbReference>
<dbReference type="Pfam" id="PF01966">
    <property type="entry name" value="HD"/>
    <property type="match status" value="1"/>
</dbReference>
<proteinExistence type="predicted"/>
<dbReference type="STRING" id="1121298.SAMN05444401_1187"/>
<keyword evidence="4" id="KW-1185">Reference proteome</keyword>
<gene>
    <name evidence="3" type="ORF">SAMN05444401_1187</name>
</gene>
<dbReference type="SMART" id="SM00471">
    <property type="entry name" value="HDc"/>
    <property type="match status" value="1"/>
</dbReference>
<dbReference type="InterPro" id="IPR003607">
    <property type="entry name" value="HD/PDEase_dom"/>
</dbReference>
<dbReference type="InterPro" id="IPR011624">
    <property type="entry name" value="Metal-dep_PHydrolase_7TM_extra"/>
</dbReference>
<dbReference type="CDD" id="cd00077">
    <property type="entry name" value="HDc"/>
    <property type="match status" value="1"/>
</dbReference>
<feature type="transmembrane region" description="Helical" evidence="1">
    <location>
        <begin position="320"/>
        <end position="337"/>
    </location>
</feature>
<feature type="domain" description="HD/PDEase" evidence="2">
    <location>
        <begin position="468"/>
        <end position="626"/>
    </location>
</feature>
<protein>
    <recommendedName>
        <fullName evidence="2">HD/PDEase domain-containing protein</fullName>
    </recommendedName>
</protein>
<evidence type="ECO:0000313" key="3">
    <source>
        <dbReference type="EMBL" id="SHI62794.1"/>
    </source>
</evidence>
<name>A0A1M6CPR7_9CLOT</name>
<organism evidence="3 4">
    <name type="scientific">Clostridium amylolyticum</name>
    <dbReference type="NCBI Taxonomy" id="1121298"/>
    <lineage>
        <taxon>Bacteria</taxon>
        <taxon>Bacillati</taxon>
        <taxon>Bacillota</taxon>
        <taxon>Clostridia</taxon>
        <taxon>Eubacteriales</taxon>
        <taxon>Clostridiaceae</taxon>
        <taxon>Clostridium</taxon>
    </lineage>
</organism>
<dbReference type="Pfam" id="PF07697">
    <property type="entry name" value="7TMR-HDED"/>
    <property type="match status" value="1"/>
</dbReference>
<keyword evidence="1" id="KW-0472">Membrane</keyword>
<feature type="transmembrane region" description="Helical" evidence="1">
    <location>
        <begin position="419"/>
        <end position="439"/>
    </location>
</feature>
<dbReference type="PANTHER" id="PTHR36442:SF1">
    <property type="entry name" value="CYCLIC-DI-AMP PHOSPHODIESTERASE PGPH"/>
    <property type="match status" value="1"/>
</dbReference>
<evidence type="ECO:0000256" key="1">
    <source>
        <dbReference type="SAM" id="Phobius"/>
    </source>
</evidence>
<evidence type="ECO:0000313" key="4">
    <source>
        <dbReference type="Proteomes" id="UP000184080"/>
    </source>
</evidence>
<feature type="transmembrane region" description="Helical" evidence="1">
    <location>
        <begin position="385"/>
        <end position="407"/>
    </location>
</feature>
<keyword evidence="1" id="KW-0812">Transmembrane</keyword>
<dbReference type="AlphaFoldDB" id="A0A1M6CPR7"/>
<keyword evidence="1" id="KW-1133">Transmembrane helix</keyword>